<comment type="caution">
    <text evidence="1">The sequence shown here is derived from an EMBL/GenBank/DDBJ whole genome shotgun (WGS) entry which is preliminary data.</text>
</comment>
<name>A0ACC2F9N8_DALPE</name>
<evidence type="ECO:0000313" key="1">
    <source>
        <dbReference type="EMBL" id="KAJ7987995.1"/>
    </source>
</evidence>
<organism evidence="1 2">
    <name type="scientific">Dallia pectoralis</name>
    <name type="common">Alaska blackfish</name>
    <dbReference type="NCBI Taxonomy" id="75939"/>
    <lineage>
        <taxon>Eukaryota</taxon>
        <taxon>Metazoa</taxon>
        <taxon>Chordata</taxon>
        <taxon>Craniata</taxon>
        <taxon>Vertebrata</taxon>
        <taxon>Euteleostomi</taxon>
        <taxon>Actinopterygii</taxon>
        <taxon>Neopterygii</taxon>
        <taxon>Teleostei</taxon>
        <taxon>Protacanthopterygii</taxon>
        <taxon>Esociformes</taxon>
        <taxon>Umbridae</taxon>
        <taxon>Dallia</taxon>
    </lineage>
</organism>
<gene>
    <name evidence="1" type="ORF">DPEC_G00319030</name>
</gene>
<dbReference type="Proteomes" id="UP001157502">
    <property type="component" value="Chromosome 31"/>
</dbReference>
<reference evidence="1" key="1">
    <citation type="submission" date="2021-05" db="EMBL/GenBank/DDBJ databases">
        <authorList>
            <person name="Pan Q."/>
            <person name="Jouanno E."/>
            <person name="Zahm M."/>
            <person name="Klopp C."/>
            <person name="Cabau C."/>
            <person name="Louis A."/>
            <person name="Berthelot C."/>
            <person name="Parey E."/>
            <person name="Roest Crollius H."/>
            <person name="Montfort J."/>
            <person name="Robinson-Rechavi M."/>
            <person name="Bouchez O."/>
            <person name="Lampietro C."/>
            <person name="Lopez Roques C."/>
            <person name="Donnadieu C."/>
            <person name="Postlethwait J."/>
            <person name="Bobe J."/>
            <person name="Dillon D."/>
            <person name="Chandos A."/>
            <person name="von Hippel F."/>
            <person name="Guiguen Y."/>
        </authorList>
    </citation>
    <scope>NUCLEOTIDE SEQUENCE</scope>
    <source>
        <strain evidence="1">YG-Jan2019</strain>
    </source>
</reference>
<keyword evidence="2" id="KW-1185">Reference proteome</keyword>
<dbReference type="EMBL" id="CM055758">
    <property type="protein sequence ID" value="KAJ7987995.1"/>
    <property type="molecule type" value="Genomic_DNA"/>
</dbReference>
<sequence length="127" mass="14900">MMMRYIYTVVNNPSRSFSRNNQHINTGSMATKMKSEPPEREKNKVSSENGHCHSFYWKFDGGEIIWKHLSLQRKQACYLKMKTQLCCNLRSALTQTTDKCLKYQMQESSLPKLRKNVNTNPCQTMLK</sequence>
<protein>
    <submittedName>
        <fullName evidence="1">Uncharacterized protein</fullName>
    </submittedName>
</protein>
<evidence type="ECO:0000313" key="2">
    <source>
        <dbReference type="Proteomes" id="UP001157502"/>
    </source>
</evidence>
<proteinExistence type="predicted"/>
<accession>A0ACC2F9N8</accession>